<evidence type="ECO:0000313" key="1">
    <source>
        <dbReference type="EMBL" id="SFH93624.1"/>
    </source>
</evidence>
<organism evidence="1 2">
    <name type="scientific">Parapedobacter indicus</name>
    <dbReference type="NCBI Taxonomy" id="1477437"/>
    <lineage>
        <taxon>Bacteria</taxon>
        <taxon>Pseudomonadati</taxon>
        <taxon>Bacteroidota</taxon>
        <taxon>Sphingobacteriia</taxon>
        <taxon>Sphingobacteriales</taxon>
        <taxon>Sphingobacteriaceae</taxon>
        <taxon>Parapedobacter</taxon>
    </lineage>
</organism>
<dbReference type="EMBL" id="FOQO01000001">
    <property type="protein sequence ID" value="SFH93624.1"/>
    <property type="molecule type" value="Genomic_DNA"/>
</dbReference>
<accession>A0A1I3E3R6</accession>
<evidence type="ECO:0000313" key="2">
    <source>
        <dbReference type="Proteomes" id="UP000198670"/>
    </source>
</evidence>
<sequence length="74" mass="8325">MTKAQLLEYLTERAASYRKGCEASIKPNAHMNDVVPADAIEQRVIDAILVDFVNHIGMHQGIDYALYTKDFVNT</sequence>
<protein>
    <submittedName>
        <fullName evidence="1">Uncharacterized protein</fullName>
    </submittedName>
</protein>
<dbReference type="STRING" id="1477437.SAMN05444682_101753"/>
<dbReference type="Proteomes" id="UP000198670">
    <property type="component" value="Unassembled WGS sequence"/>
</dbReference>
<dbReference type="RefSeq" id="WP_090624309.1">
    <property type="nucleotide sequence ID" value="NZ_FOQO01000001.1"/>
</dbReference>
<keyword evidence="2" id="KW-1185">Reference proteome</keyword>
<proteinExistence type="predicted"/>
<dbReference type="AlphaFoldDB" id="A0A1I3E3R6"/>
<gene>
    <name evidence="1" type="ORF">SAMN05444682_101753</name>
</gene>
<reference evidence="1 2" key="1">
    <citation type="submission" date="2016-10" db="EMBL/GenBank/DDBJ databases">
        <authorList>
            <person name="de Groot N.N."/>
        </authorList>
    </citation>
    <scope>NUCLEOTIDE SEQUENCE [LARGE SCALE GENOMIC DNA]</scope>
    <source>
        <strain evidence="1 2">RK1</strain>
    </source>
</reference>
<name>A0A1I3E3R6_9SPHI</name>